<reference evidence="1" key="2">
    <citation type="journal article" date="2015" name="Fish Shellfish Immunol.">
        <title>Early steps in the European eel (Anguilla anguilla)-Vibrio vulnificus interaction in the gills: Role of the RtxA13 toxin.</title>
        <authorList>
            <person name="Callol A."/>
            <person name="Pajuelo D."/>
            <person name="Ebbesson L."/>
            <person name="Teles M."/>
            <person name="MacKenzie S."/>
            <person name="Amaro C."/>
        </authorList>
    </citation>
    <scope>NUCLEOTIDE SEQUENCE</scope>
</reference>
<accession>A0A0E9XNJ2</accession>
<dbReference type="AlphaFoldDB" id="A0A0E9XNJ2"/>
<name>A0A0E9XNJ2_ANGAN</name>
<proteinExistence type="predicted"/>
<organism evidence="1">
    <name type="scientific">Anguilla anguilla</name>
    <name type="common">European freshwater eel</name>
    <name type="synonym">Muraena anguilla</name>
    <dbReference type="NCBI Taxonomy" id="7936"/>
    <lineage>
        <taxon>Eukaryota</taxon>
        <taxon>Metazoa</taxon>
        <taxon>Chordata</taxon>
        <taxon>Craniata</taxon>
        <taxon>Vertebrata</taxon>
        <taxon>Euteleostomi</taxon>
        <taxon>Actinopterygii</taxon>
        <taxon>Neopterygii</taxon>
        <taxon>Teleostei</taxon>
        <taxon>Anguilliformes</taxon>
        <taxon>Anguillidae</taxon>
        <taxon>Anguilla</taxon>
    </lineage>
</organism>
<sequence>MYRSHKTSHETEPAVGFRGAHAKDLWVRLKSGGTDVHSLQRGRNTLLLTILCQHAKNHKRLP</sequence>
<dbReference type="EMBL" id="GBXM01004280">
    <property type="protein sequence ID" value="JAI04298.1"/>
    <property type="molecule type" value="Transcribed_RNA"/>
</dbReference>
<reference evidence="1" key="1">
    <citation type="submission" date="2014-11" db="EMBL/GenBank/DDBJ databases">
        <authorList>
            <person name="Amaro Gonzalez C."/>
        </authorList>
    </citation>
    <scope>NUCLEOTIDE SEQUENCE</scope>
</reference>
<protein>
    <submittedName>
        <fullName evidence="1">Uncharacterized protein</fullName>
    </submittedName>
</protein>
<evidence type="ECO:0000313" key="1">
    <source>
        <dbReference type="EMBL" id="JAI04298.1"/>
    </source>
</evidence>